<dbReference type="PANTHER" id="PTHR30466:SF11">
    <property type="entry name" value="FLAVIN-DEPENDENT MONOOXYGENASE, REDUCTASE SUBUNIT HSAB"/>
    <property type="match status" value="1"/>
</dbReference>
<evidence type="ECO:0000313" key="5">
    <source>
        <dbReference type="Proteomes" id="UP000787472"/>
    </source>
</evidence>
<evidence type="ECO:0000259" key="3">
    <source>
        <dbReference type="SMART" id="SM00903"/>
    </source>
</evidence>
<evidence type="ECO:0000313" key="4">
    <source>
        <dbReference type="EMBL" id="NHO67239.1"/>
    </source>
</evidence>
<keyword evidence="5" id="KW-1185">Reference proteome</keyword>
<dbReference type="AlphaFoldDB" id="A0A9E5MMZ7"/>
<dbReference type="GO" id="GO:0010181">
    <property type="term" value="F:FMN binding"/>
    <property type="evidence" value="ECO:0007669"/>
    <property type="project" value="InterPro"/>
</dbReference>
<reference evidence="4" key="1">
    <citation type="submission" date="2020-03" db="EMBL/GenBank/DDBJ databases">
        <authorList>
            <person name="Guo F."/>
        </authorList>
    </citation>
    <scope>NUCLEOTIDE SEQUENCE</scope>
    <source>
        <strain evidence="4">JCM 30134</strain>
    </source>
</reference>
<dbReference type="InterPro" id="IPR012349">
    <property type="entry name" value="Split_barrel_FMN-bd"/>
</dbReference>
<sequence length="167" mass="18614">MNNTPTISPITFRKVLGEFATGVTVMTTMDQQGHRVGMTVSSFNALSLTPPLILWSIDKNTGCFEAFNNCDFFAVHVLSEEQADISSRFASKGIDKFSGIDCEMSPNQTPLLTEYCARLECQIEHRYEGGDHIIIVGRVVHMDHQQRNPLLFHQGRYASIEAFAAAN</sequence>
<dbReference type="RefSeq" id="WP_167189575.1">
    <property type="nucleotide sequence ID" value="NZ_JAAONZ010000015.1"/>
</dbReference>
<dbReference type="EMBL" id="JAAONZ010000015">
    <property type="protein sequence ID" value="NHO67239.1"/>
    <property type="molecule type" value="Genomic_DNA"/>
</dbReference>
<dbReference type="Gene3D" id="2.30.110.10">
    <property type="entry name" value="Electron Transport, Fmn-binding Protein, Chain A"/>
    <property type="match status" value="1"/>
</dbReference>
<dbReference type="GO" id="GO:0042602">
    <property type="term" value="F:riboflavin reductase (NADPH) activity"/>
    <property type="evidence" value="ECO:0007669"/>
    <property type="project" value="TreeGrafter"/>
</dbReference>
<comment type="caution">
    <text evidence="4">The sequence shown here is derived from an EMBL/GenBank/DDBJ whole genome shotgun (WGS) entry which is preliminary data.</text>
</comment>
<name>A0A9E5MMZ7_9GAMM</name>
<dbReference type="Proteomes" id="UP000787472">
    <property type="component" value="Unassembled WGS sequence"/>
</dbReference>
<feature type="domain" description="Flavin reductase like" evidence="3">
    <location>
        <begin position="16"/>
        <end position="159"/>
    </location>
</feature>
<keyword evidence="2" id="KW-0560">Oxidoreductase</keyword>
<dbReference type="InterPro" id="IPR002563">
    <property type="entry name" value="Flavin_Rdtase-like_dom"/>
</dbReference>
<protein>
    <submittedName>
        <fullName evidence="4">Flavin reductase family protein</fullName>
    </submittedName>
</protein>
<dbReference type="InterPro" id="IPR050268">
    <property type="entry name" value="NADH-dep_flavin_reductase"/>
</dbReference>
<proteinExistence type="inferred from homology"/>
<dbReference type="SUPFAM" id="SSF50475">
    <property type="entry name" value="FMN-binding split barrel"/>
    <property type="match status" value="1"/>
</dbReference>
<dbReference type="PANTHER" id="PTHR30466">
    <property type="entry name" value="FLAVIN REDUCTASE"/>
    <property type="match status" value="1"/>
</dbReference>
<accession>A0A9E5MMZ7</accession>
<evidence type="ECO:0000256" key="2">
    <source>
        <dbReference type="ARBA" id="ARBA00023002"/>
    </source>
</evidence>
<dbReference type="SMART" id="SM00903">
    <property type="entry name" value="Flavin_Reduct"/>
    <property type="match status" value="1"/>
</dbReference>
<gene>
    <name evidence="4" type="ORF">G8770_16950</name>
</gene>
<dbReference type="Pfam" id="PF01613">
    <property type="entry name" value="Flavin_Reduct"/>
    <property type="match status" value="1"/>
</dbReference>
<comment type="similarity">
    <text evidence="1">Belongs to the non-flavoprotein flavin reductase family.</text>
</comment>
<organism evidence="4 5">
    <name type="scientific">Pseudomaricurvus hydrocarbonicus</name>
    <dbReference type="NCBI Taxonomy" id="1470433"/>
    <lineage>
        <taxon>Bacteria</taxon>
        <taxon>Pseudomonadati</taxon>
        <taxon>Pseudomonadota</taxon>
        <taxon>Gammaproteobacteria</taxon>
        <taxon>Cellvibrionales</taxon>
        <taxon>Cellvibrionaceae</taxon>
        <taxon>Pseudomaricurvus</taxon>
    </lineage>
</organism>
<evidence type="ECO:0000256" key="1">
    <source>
        <dbReference type="ARBA" id="ARBA00008898"/>
    </source>
</evidence>